<dbReference type="Proteomes" id="UP000179243">
    <property type="component" value="Unassembled WGS sequence"/>
</dbReference>
<dbReference type="Pfam" id="PF01370">
    <property type="entry name" value="Epimerase"/>
    <property type="match status" value="1"/>
</dbReference>
<evidence type="ECO:0000259" key="2">
    <source>
        <dbReference type="Pfam" id="PF01370"/>
    </source>
</evidence>
<evidence type="ECO:0000313" key="4">
    <source>
        <dbReference type="Proteomes" id="UP000179243"/>
    </source>
</evidence>
<dbReference type="PANTHER" id="PTHR43000">
    <property type="entry name" value="DTDP-D-GLUCOSE 4,6-DEHYDRATASE-RELATED"/>
    <property type="match status" value="1"/>
</dbReference>
<comment type="caution">
    <text evidence="3">The sequence shown here is derived from an EMBL/GenBank/DDBJ whole genome shotgun (WGS) entry which is preliminary data.</text>
</comment>
<accession>A0A1F7F6M0</accession>
<name>A0A1F7F6M0_UNCRA</name>
<dbReference type="InterPro" id="IPR036291">
    <property type="entry name" value="NAD(P)-bd_dom_sf"/>
</dbReference>
<proteinExistence type="inferred from homology"/>
<organism evidence="3 4">
    <name type="scientific">Candidatus Raymondbacteria bacterium RIFOXYD12_FULL_49_13</name>
    <dbReference type="NCBI Taxonomy" id="1817890"/>
    <lineage>
        <taxon>Bacteria</taxon>
        <taxon>Raymondiibacteriota</taxon>
    </lineage>
</organism>
<gene>
    <name evidence="3" type="ORF">A2519_16720</name>
</gene>
<comment type="similarity">
    <text evidence="1">Belongs to the NAD(P)-dependent epimerase/dehydratase family.</text>
</comment>
<dbReference type="InterPro" id="IPR001509">
    <property type="entry name" value="Epimerase_deHydtase"/>
</dbReference>
<feature type="domain" description="NAD-dependent epimerase/dehydratase" evidence="2">
    <location>
        <begin position="5"/>
        <end position="234"/>
    </location>
</feature>
<protein>
    <recommendedName>
        <fullName evidence="2">NAD-dependent epimerase/dehydratase domain-containing protein</fullName>
    </recommendedName>
</protein>
<dbReference type="EMBL" id="MFYX01000110">
    <property type="protein sequence ID" value="OGK02310.1"/>
    <property type="molecule type" value="Genomic_DNA"/>
</dbReference>
<dbReference type="Gene3D" id="3.40.50.720">
    <property type="entry name" value="NAD(P)-binding Rossmann-like Domain"/>
    <property type="match status" value="1"/>
</dbReference>
<dbReference type="AlphaFoldDB" id="A0A1F7F6M0"/>
<sequence>MGTVVLVTGANGFVGRHLIPALLQESNLEVFATDIHDSLIAETDTMSSVMYLKGDLSDRVFVNRLHQDRPFDCVIHLAAVLSQATDMNTYFAIMNSNIQATFLLLEAAKNNKARFIFPSTALVYGNQKGPFREDMLTNPGDFYALSKLMCEQLIRFYGNKYNVPSVIFRIGILYGLSQTGQMFIPSLISALLAGRDFPMTKGEQTRDFVFIEDFILAVKTVLGHNELSGIFNIGTGNAPTLKEAAQIAERVANAYGVIKLGAVPYREKESWEYCLNSTKALRELKWQASTSLEQGLAKTIAFRQKGQSAHA</sequence>
<evidence type="ECO:0000256" key="1">
    <source>
        <dbReference type="ARBA" id="ARBA00007637"/>
    </source>
</evidence>
<dbReference type="SUPFAM" id="SSF51735">
    <property type="entry name" value="NAD(P)-binding Rossmann-fold domains"/>
    <property type="match status" value="1"/>
</dbReference>
<evidence type="ECO:0000313" key="3">
    <source>
        <dbReference type="EMBL" id="OGK02310.1"/>
    </source>
</evidence>
<reference evidence="3 4" key="1">
    <citation type="journal article" date="2016" name="Nat. Commun.">
        <title>Thousands of microbial genomes shed light on interconnected biogeochemical processes in an aquifer system.</title>
        <authorList>
            <person name="Anantharaman K."/>
            <person name="Brown C.T."/>
            <person name="Hug L.A."/>
            <person name="Sharon I."/>
            <person name="Castelle C.J."/>
            <person name="Probst A.J."/>
            <person name="Thomas B.C."/>
            <person name="Singh A."/>
            <person name="Wilkins M.J."/>
            <person name="Karaoz U."/>
            <person name="Brodie E.L."/>
            <person name="Williams K.H."/>
            <person name="Hubbard S.S."/>
            <person name="Banfield J.F."/>
        </authorList>
    </citation>
    <scope>NUCLEOTIDE SEQUENCE [LARGE SCALE GENOMIC DNA]</scope>
</reference>